<proteinExistence type="predicted"/>
<evidence type="ECO:0000313" key="2">
    <source>
        <dbReference type="Proteomes" id="UP000076442"/>
    </source>
</evidence>
<sequence>MKNKILVVDLKEMIENNISQRGTDGTRYYRISRDQLEEIIAALETK</sequence>
<accession>A0AAP1H981</accession>
<name>A0AAP1H981_BACIU</name>
<gene>
    <name evidence="1" type="ORF">B4122_1192</name>
</gene>
<dbReference type="Proteomes" id="UP000076442">
    <property type="component" value="Unassembled WGS sequence"/>
</dbReference>
<dbReference type="RefSeq" id="WP_154817148.1">
    <property type="nucleotide sequence ID" value="NZ_CP092631.1"/>
</dbReference>
<organism evidence="1 2">
    <name type="scientific">Bacillus subtilis</name>
    <dbReference type="NCBI Taxonomy" id="1423"/>
    <lineage>
        <taxon>Bacteria</taxon>
        <taxon>Bacillati</taxon>
        <taxon>Bacillota</taxon>
        <taxon>Bacilli</taxon>
        <taxon>Bacillales</taxon>
        <taxon>Bacillaceae</taxon>
        <taxon>Bacillus</taxon>
    </lineage>
</organism>
<comment type="caution">
    <text evidence="1">The sequence shown here is derived from an EMBL/GenBank/DDBJ whole genome shotgun (WGS) entry which is preliminary data.</text>
</comment>
<dbReference type="EMBL" id="LJZV01000005">
    <property type="protein sequence ID" value="KZD93360.1"/>
    <property type="molecule type" value="Genomic_DNA"/>
</dbReference>
<protein>
    <submittedName>
        <fullName evidence="1">Uncharacterized protein</fullName>
    </submittedName>
</protein>
<reference evidence="1 2" key="1">
    <citation type="submission" date="2015-09" db="EMBL/GenBank/DDBJ databases">
        <title>Spore heat resistance.</title>
        <authorList>
            <person name="Boekhorst J."/>
            <person name="Berendsen E.M."/>
            <person name="Wells-Bennik M.H."/>
            <person name="Kuipers O.P."/>
        </authorList>
    </citation>
    <scope>NUCLEOTIDE SEQUENCE [LARGE SCALE GENOMIC DNA]</scope>
    <source>
        <strain evidence="1 2">B4122</strain>
    </source>
</reference>
<dbReference type="AlphaFoldDB" id="A0AAP1H981"/>
<evidence type="ECO:0000313" key="1">
    <source>
        <dbReference type="EMBL" id="KZD93360.1"/>
    </source>
</evidence>